<dbReference type="OrthoDB" id="22717at10239"/>
<proteinExistence type="predicted"/>
<sequence>MMTPLRPGDRLWIGLLAYVVGANVWATTHNTEMLSEVCDRQLKVHRWLTEVVLAALYCHLSNRVPDRYDPIHWLFVGVKATATRLMRKEIDT</sequence>
<evidence type="ECO:0000313" key="2">
    <source>
        <dbReference type="Proteomes" id="UP000201826"/>
    </source>
</evidence>
<protein>
    <submittedName>
        <fullName evidence="1">Uncharacterized protein</fullName>
    </submittedName>
</protein>
<dbReference type="Proteomes" id="UP000201826">
    <property type="component" value="Segment"/>
</dbReference>
<organism evidence="1 2">
    <name type="scientific">Mycobacterium phage Bipper</name>
    <dbReference type="NCBI Taxonomy" id="1805457"/>
    <lineage>
        <taxon>Viruses</taxon>
        <taxon>Duplodnaviria</taxon>
        <taxon>Heunggongvirae</taxon>
        <taxon>Uroviricota</taxon>
        <taxon>Caudoviricetes</taxon>
        <taxon>Bippervirus</taxon>
        <taxon>Bippervirus bipper</taxon>
    </lineage>
</organism>
<dbReference type="Pfam" id="PF24202">
    <property type="entry name" value="DUF7427"/>
    <property type="match status" value="1"/>
</dbReference>
<reference evidence="2" key="1">
    <citation type="submission" date="2016-02" db="EMBL/GenBank/DDBJ databases">
        <authorList>
            <person name="Isern S."/>
            <person name="Barcellona C.M."/>
            <person name="Dozier K.D."/>
            <person name="Faust J.M."/>
            <person name="Fedrick A.J."/>
            <person name="Gagliardi L.E."/>
            <person name="Gatt S.M."/>
            <person name="Gleason P.S."/>
            <person name="Gomez E.A."/>
            <person name="Hoffman A.M."/>
            <person name="Jenkins M."/>
            <person name="Jones M.J."/>
            <person name="Lang J.F."/>
            <person name="Lequay S.M."/>
            <person name="Mars P.J."/>
            <person name="Mtchedlidze N."/>
            <person name="Osking Z.B."/>
            <person name="Paul L.M."/>
            <person name="Pica A.N."/>
            <person name="Robison M.D."/>
            <person name="Rodriguez D."/>
            <person name="Rosales K.A."/>
            <person name="Saravis L.E."/>
            <person name="Sisson B.M."/>
            <person name="Tan A.L."/>
            <person name="Voltaire R."/>
            <person name="Michael S.F."/>
            <person name="Warner M.H."/>
            <person name="Bradley K.W."/>
            <person name="Asai D.J."/>
            <person name="Bowman C.A."/>
            <person name="Russell D.A."/>
            <person name="Pope W.H."/>
            <person name="Jacobs-Sera D."/>
            <person name="Hendrix R.W."/>
            <person name="Hatfull G.F."/>
        </authorList>
    </citation>
    <scope>NUCLEOTIDE SEQUENCE [LARGE SCALE GENOMIC DNA]</scope>
</reference>
<dbReference type="EMBL" id="KU728633">
    <property type="protein sequence ID" value="AMQ66967.1"/>
    <property type="molecule type" value="Genomic_DNA"/>
</dbReference>
<name>A0A142F2G0_9CAUD</name>
<dbReference type="KEGG" id="vg:29125752"/>
<dbReference type="GeneID" id="29125752"/>
<dbReference type="InterPro" id="IPR055850">
    <property type="entry name" value="DUF7427"/>
</dbReference>
<keyword evidence="2" id="KW-1185">Reference proteome</keyword>
<dbReference type="RefSeq" id="YP_009303179.1">
    <property type="nucleotide sequence ID" value="NC_031253.1"/>
</dbReference>
<gene>
    <name evidence="1" type="primary">31</name>
    <name evidence="1" type="ORF">SEA_BIPPER_31</name>
</gene>
<accession>A0A142F2G0</accession>
<evidence type="ECO:0000313" key="1">
    <source>
        <dbReference type="EMBL" id="AMQ66967.1"/>
    </source>
</evidence>